<proteinExistence type="predicted"/>
<evidence type="ECO:0000256" key="1">
    <source>
        <dbReference type="SAM" id="MobiDB-lite"/>
    </source>
</evidence>
<evidence type="ECO:0000313" key="3">
    <source>
        <dbReference type="Proteomes" id="UP000202763"/>
    </source>
</evidence>
<reference evidence="2 3" key="1">
    <citation type="submission" date="2015-05" db="EMBL/GenBank/DDBJ databases">
        <authorList>
            <person name="Wang D.B."/>
            <person name="Wang M."/>
        </authorList>
    </citation>
    <scope>NUCLEOTIDE SEQUENCE [LARGE SCALE GENOMIC DNA]</scope>
</reference>
<feature type="region of interest" description="Disordered" evidence="1">
    <location>
        <begin position="1"/>
        <end position="24"/>
    </location>
</feature>
<dbReference type="GeneID" id="26796529"/>
<accession>A0A0H4J210</accession>
<dbReference type="EMBL" id="KR534323">
    <property type="protein sequence ID" value="AKO60935.1"/>
    <property type="molecule type" value="Genomic_DNA"/>
</dbReference>
<dbReference type="Proteomes" id="UP000202763">
    <property type="component" value="Segment"/>
</dbReference>
<sequence length="85" mass="9397">MTLNQHKTILYPERHGSSSSPIGGSVADAAKTRSIYTNTFSVIYGSTPYKLLTSRIKKGSGKGKLRMHKVAIKQRNTVDNLTWCV</sequence>
<dbReference type="RefSeq" id="YP_009225468.1">
    <property type="nucleotide sequence ID" value="NC_029094.1"/>
</dbReference>
<dbReference type="KEGG" id="vg:26796529"/>
<protein>
    <submittedName>
        <fullName evidence="2">Uncharacterized protein</fullName>
    </submittedName>
</protein>
<keyword evidence="3" id="KW-1185">Reference proteome</keyword>
<organism evidence="2 3">
    <name type="scientific">Pseudoalteromonas phage H101</name>
    <dbReference type="NCBI Taxonomy" id="1654919"/>
    <lineage>
        <taxon>Viruses</taxon>
        <taxon>Duplodnaviria</taxon>
        <taxon>Heunggongvirae</taxon>
        <taxon>Uroviricota</taxon>
        <taxon>Caudoviricetes</taxon>
        <taxon>Shandongvirus</taxon>
        <taxon>Shandongvirus H101</taxon>
    </lineage>
</organism>
<name>A0A0H4J210_9CAUD</name>
<evidence type="ECO:0000313" key="2">
    <source>
        <dbReference type="EMBL" id="AKO60935.1"/>
    </source>
</evidence>